<dbReference type="EMBL" id="AUZY01003439">
    <property type="protein sequence ID" value="EQD69237.1"/>
    <property type="molecule type" value="Genomic_DNA"/>
</dbReference>
<proteinExistence type="predicted"/>
<reference evidence="1" key="1">
    <citation type="submission" date="2013-08" db="EMBL/GenBank/DDBJ databases">
        <authorList>
            <person name="Mendez C."/>
            <person name="Richter M."/>
            <person name="Ferrer M."/>
            <person name="Sanchez J."/>
        </authorList>
    </citation>
    <scope>NUCLEOTIDE SEQUENCE</scope>
</reference>
<accession>T1BHW0</accession>
<protein>
    <submittedName>
        <fullName evidence="1">Uncharacterized protein</fullName>
    </submittedName>
</protein>
<sequence length="157" mass="16866">KQRIGWTEGMPPVLQQRLIAEGARIVAGLPDTPRALAADEAIDNRDRHLGNILWDGFNVSWIDHDRALGVVPAADANRLAQFAVMGTADFAPIQRAALAIALILGPQAVATAETECEGLTVAAFAQLVSSRLGPLATRVLNRFPQPSDLFSQIPPRQ</sequence>
<organism evidence="1">
    <name type="scientific">mine drainage metagenome</name>
    <dbReference type="NCBI Taxonomy" id="410659"/>
    <lineage>
        <taxon>unclassified sequences</taxon>
        <taxon>metagenomes</taxon>
        <taxon>ecological metagenomes</taxon>
    </lineage>
</organism>
<reference evidence="1" key="2">
    <citation type="journal article" date="2014" name="ISME J.">
        <title>Microbial stratification in low pH oxic and suboxic macroscopic growths along an acid mine drainage.</title>
        <authorList>
            <person name="Mendez-Garcia C."/>
            <person name="Mesa V."/>
            <person name="Sprenger R.R."/>
            <person name="Richter M."/>
            <person name="Diez M.S."/>
            <person name="Solano J."/>
            <person name="Bargiela R."/>
            <person name="Golyshina O.V."/>
            <person name="Manteca A."/>
            <person name="Ramos J.L."/>
            <person name="Gallego J.R."/>
            <person name="Llorente I."/>
            <person name="Martins Dos Santos V.A."/>
            <person name="Jensen O.N."/>
            <person name="Pelaez A.I."/>
            <person name="Sanchez J."/>
            <person name="Ferrer M."/>
        </authorList>
    </citation>
    <scope>NUCLEOTIDE SEQUENCE</scope>
</reference>
<comment type="caution">
    <text evidence="1">The sequence shown here is derived from an EMBL/GenBank/DDBJ whole genome shotgun (WGS) entry which is preliminary data.</text>
</comment>
<name>T1BHW0_9ZZZZ</name>
<feature type="non-terminal residue" evidence="1">
    <location>
        <position position="1"/>
    </location>
</feature>
<gene>
    <name evidence="1" type="ORF">B1B_05429</name>
</gene>
<dbReference type="AlphaFoldDB" id="T1BHW0"/>
<evidence type="ECO:0000313" key="1">
    <source>
        <dbReference type="EMBL" id="EQD69237.1"/>
    </source>
</evidence>